<reference evidence="3 4" key="1">
    <citation type="journal article" date="2013" name="Int. J. Syst. Evol. Microbiol.">
        <title>Kordia antarctica sp. nov., isolated from Antarctic seawater.</title>
        <authorList>
            <person name="Baek K."/>
            <person name="Choi A."/>
            <person name="Kang I."/>
            <person name="Lee K."/>
            <person name="Cho J.C."/>
        </authorList>
    </citation>
    <scope>NUCLEOTIDE SEQUENCE [LARGE SCALE GENOMIC DNA]</scope>
    <source>
        <strain evidence="3 4">IMCC3317</strain>
    </source>
</reference>
<proteinExistence type="predicted"/>
<keyword evidence="4" id="KW-1185">Reference proteome</keyword>
<keyword evidence="1" id="KW-0732">Signal</keyword>
<dbReference type="Gene3D" id="3.10.450.360">
    <property type="match status" value="1"/>
</dbReference>
<organism evidence="3 4">
    <name type="scientific">Kordia antarctica</name>
    <dbReference type="NCBI Taxonomy" id="1218801"/>
    <lineage>
        <taxon>Bacteria</taxon>
        <taxon>Pseudomonadati</taxon>
        <taxon>Bacteroidota</taxon>
        <taxon>Flavobacteriia</taxon>
        <taxon>Flavobacteriales</taxon>
        <taxon>Flavobacteriaceae</taxon>
        <taxon>Kordia</taxon>
    </lineage>
</organism>
<dbReference type="RefSeq" id="WP_160128880.1">
    <property type="nucleotide sequence ID" value="NZ_CP019288.1"/>
</dbReference>
<dbReference type="AlphaFoldDB" id="A0A7L4ZJR5"/>
<evidence type="ECO:0000256" key="1">
    <source>
        <dbReference type="SAM" id="SignalP"/>
    </source>
</evidence>
<protein>
    <recommendedName>
        <fullName evidence="2">Putative beta-lactamase-inhibitor-like PepSY-like domain-containing protein</fullName>
    </recommendedName>
</protein>
<dbReference type="OrthoDB" id="1121502at2"/>
<accession>A0A7L4ZJR5</accession>
<dbReference type="KEGG" id="kan:IMCC3317_15130"/>
<gene>
    <name evidence="3" type="ORF">IMCC3317_15130</name>
</gene>
<sequence length="150" mass="17076">MKSLKIILAAFLICTLVAFTSGGDKAPQKVKQAFAKKFPTAKKVKWEKENDSEWEAEFKMNKVEYSANFLENGTWKETEHEIEEKAIPKNVKAALMTVFPGYEIEEAEISETKDGMVYEFEIEKGEIEMEVAINSSGKVVKQEVKKEDND</sequence>
<evidence type="ECO:0000313" key="4">
    <source>
        <dbReference type="Proteomes" id="UP000464657"/>
    </source>
</evidence>
<dbReference type="Proteomes" id="UP000464657">
    <property type="component" value="Chromosome"/>
</dbReference>
<evidence type="ECO:0000259" key="2">
    <source>
        <dbReference type="Pfam" id="PF11396"/>
    </source>
</evidence>
<dbReference type="InterPro" id="IPR021533">
    <property type="entry name" value="PepSY-like"/>
</dbReference>
<feature type="signal peptide" evidence="1">
    <location>
        <begin position="1"/>
        <end position="20"/>
    </location>
</feature>
<feature type="domain" description="Putative beta-lactamase-inhibitor-like PepSY-like" evidence="2">
    <location>
        <begin position="55"/>
        <end position="140"/>
    </location>
</feature>
<name>A0A7L4ZJR5_9FLAO</name>
<evidence type="ECO:0000313" key="3">
    <source>
        <dbReference type="EMBL" id="QHI36154.1"/>
    </source>
</evidence>
<feature type="chain" id="PRO_5029627506" description="Putative beta-lactamase-inhibitor-like PepSY-like domain-containing protein" evidence="1">
    <location>
        <begin position="21"/>
        <end position="150"/>
    </location>
</feature>
<dbReference type="SUPFAM" id="SSF160574">
    <property type="entry name" value="BT0923-like"/>
    <property type="match status" value="1"/>
</dbReference>
<dbReference type="EMBL" id="CP019288">
    <property type="protein sequence ID" value="QHI36154.1"/>
    <property type="molecule type" value="Genomic_DNA"/>
</dbReference>
<dbReference type="Pfam" id="PF11396">
    <property type="entry name" value="PepSY_like"/>
    <property type="match status" value="1"/>
</dbReference>